<comment type="caution">
    <text evidence="1">The sequence shown here is derived from an EMBL/GenBank/DDBJ whole genome shotgun (WGS) entry which is preliminary data.</text>
</comment>
<accession>X0T049</accession>
<dbReference type="EMBL" id="BARS01003303">
    <property type="protein sequence ID" value="GAF80766.1"/>
    <property type="molecule type" value="Genomic_DNA"/>
</dbReference>
<gene>
    <name evidence="1" type="ORF">S01H1_06391</name>
</gene>
<dbReference type="NCBIfam" id="TIGR04256">
    <property type="entry name" value="GxxExxY"/>
    <property type="match status" value="1"/>
</dbReference>
<sequence>MLYPELSKTILDAVFSVNRSLGPGLLEAPYHNALYYELLARETSVEYNAGYVVTHRGQAVGEYMVDLVVDNKVIIELKAVSA</sequence>
<dbReference type="AlphaFoldDB" id="X0T049"/>
<organism evidence="1">
    <name type="scientific">marine sediment metagenome</name>
    <dbReference type="NCBI Taxonomy" id="412755"/>
    <lineage>
        <taxon>unclassified sequences</taxon>
        <taxon>metagenomes</taxon>
        <taxon>ecological metagenomes</taxon>
    </lineage>
</organism>
<proteinExistence type="predicted"/>
<dbReference type="Pfam" id="PF13366">
    <property type="entry name" value="PDDEXK_3"/>
    <property type="match status" value="1"/>
</dbReference>
<evidence type="ECO:0008006" key="2">
    <source>
        <dbReference type="Google" id="ProtNLM"/>
    </source>
</evidence>
<dbReference type="InterPro" id="IPR026350">
    <property type="entry name" value="GxxExxY"/>
</dbReference>
<reference evidence="1" key="1">
    <citation type="journal article" date="2014" name="Front. Microbiol.">
        <title>High frequency of phylogenetically diverse reductive dehalogenase-homologous genes in deep subseafloor sedimentary metagenomes.</title>
        <authorList>
            <person name="Kawai M."/>
            <person name="Futagami T."/>
            <person name="Toyoda A."/>
            <person name="Takaki Y."/>
            <person name="Nishi S."/>
            <person name="Hori S."/>
            <person name="Arai W."/>
            <person name="Tsubouchi T."/>
            <person name="Morono Y."/>
            <person name="Uchiyama I."/>
            <person name="Ito T."/>
            <person name="Fujiyama A."/>
            <person name="Inagaki F."/>
            <person name="Takami H."/>
        </authorList>
    </citation>
    <scope>NUCLEOTIDE SEQUENCE</scope>
    <source>
        <strain evidence="1">Expedition CK06-06</strain>
    </source>
</reference>
<name>X0T049_9ZZZZ</name>
<feature type="non-terminal residue" evidence="1">
    <location>
        <position position="82"/>
    </location>
</feature>
<evidence type="ECO:0000313" key="1">
    <source>
        <dbReference type="EMBL" id="GAF80766.1"/>
    </source>
</evidence>
<protein>
    <recommendedName>
        <fullName evidence="2">GxxExxY protein</fullName>
    </recommendedName>
</protein>